<evidence type="ECO:0008006" key="4">
    <source>
        <dbReference type="Google" id="ProtNLM"/>
    </source>
</evidence>
<feature type="compositionally biased region" description="Low complexity" evidence="1">
    <location>
        <begin position="136"/>
        <end position="155"/>
    </location>
</feature>
<feature type="compositionally biased region" description="Low complexity" evidence="1">
    <location>
        <begin position="104"/>
        <end position="117"/>
    </location>
</feature>
<feature type="region of interest" description="Disordered" evidence="1">
    <location>
        <begin position="93"/>
        <end position="155"/>
    </location>
</feature>
<dbReference type="eggNOG" id="ENOG50334VK">
    <property type="taxonomic scope" value="Bacteria"/>
</dbReference>
<dbReference type="STRING" id="1121927.GOHSU_57_00050"/>
<evidence type="ECO:0000313" key="3">
    <source>
        <dbReference type="Proteomes" id="UP000053405"/>
    </source>
</evidence>
<sequence length="253" mass="27226">MRRPPYPARVAAGVLVTTIDETKRLPTRIITFPMSAVSRGLQAGMRLQQNIAEMAIKGDEFFAPWCDQAEEQPEWARFDEDETLITIPDVTATSAVAPAPPRQPAQQTATDTPATDKAATDKAPAKKAPARKAAARKPAAASTAAEPTAPADAEAPAANAGRFALYSSPPAELTEQTAADEAKEPSTKVTQPEIAEYIEYDSLTLAQLRAKLRGLSTEELQELADYERAGRNRAPFATMIDNRIASHQKKSGV</sequence>
<dbReference type="RefSeq" id="WP_005943785.1">
    <property type="nucleotide sequence ID" value="NZ_ATVK01000029.1"/>
</dbReference>
<evidence type="ECO:0000313" key="2">
    <source>
        <dbReference type="EMBL" id="GAC58888.1"/>
    </source>
</evidence>
<organism evidence="2 3">
    <name type="scientific">Gordonia hirsuta DSM 44140 = NBRC 16056</name>
    <dbReference type="NCBI Taxonomy" id="1121927"/>
    <lineage>
        <taxon>Bacteria</taxon>
        <taxon>Bacillati</taxon>
        <taxon>Actinomycetota</taxon>
        <taxon>Actinomycetes</taxon>
        <taxon>Mycobacteriales</taxon>
        <taxon>Gordoniaceae</taxon>
        <taxon>Gordonia</taxon>
    </lineage>
</organism>
<dbReference type="EMBL" id="BANT01000057">
    <property type="protein sequence ID" value="GAC58888.1"/>
    <property type="molecule type" value="Genomic_DNA"/>
</dbReference>
<dbReference type="InterPro" id="IPR047728">
    <property type="entry name" value="LipDrop-assoc"/>
</dbReference>
<dbReference type="NCBIfam" id="NF033649">
    <property type="entry name" value="LipDrop_Rv1109c"/>
    <property type="match status" value="1"/>
</dbReference>
<accession>L7LFP8</accession>
<protein>
    <recommendedName>
        <fullName evidence="4">Lipid droplet-associated protein</fullName>
    </recommendedName>
</protein>
<comment type="caution">
    <text evidence="2">The sequence shown here is derived from an EMBL/GenBank/DDBJ whole genome shotgun (WGS) entry which is preliminary data.</text>
</comment>
<name>L7LFP8_9ACTN</name>
<dbReference type="AlphaFoldDB" id="L7LFP8"/>
<dbReference type="Proteomes" id="UP000053405">
    <property type="component" value="Unassembled WGS sequence"/>
</dbReference>
<dbReference type="OrthoDB" id="3544242at2"/>
<gene>
    <name evidence="2" type="ORF">GOHSU_57_00050</name>
</gene>
<keyword evidence="3" id="KW-1185">Reference proteome</keyword>
<reference evidence="2 3" key="1">
    <citation type="submission" date="2012-12" db="EMBL/GenBank/DDBJ databases">
        <title>Whole genome shotgun sequence of Gordonia hirsuta NBRC 16056.</title>
        <authorList>
            <person name="Isaki-Nakamura S."/>
            <person name="Hosoyama A."/>
            <person name="Tsuchikane K."/>
            <person name="Katsumata H."/>
            <person name="Baba S."/>
            <person name="Yamazaki S."/>
            <person name="Fujita N."/>
        </authorList>
    </citation>
    <scope>NUCLEOTIDE SEQUENCE [LARGE SCALE GENOMIC DNA]</scope>
    <source>
        <strain evidence="2 3">NBRC 16056</strain>
    </source>
</reference>
<evidence type="ECO:0000256" key="1">
    <source>
        <dbReference type="SAM" id="MobiDB-lite"/>
    </source>
</evidence>
<proteinExistence type="predicted"/>